<feature type="region of interest" description="Disordered" evidence="12">
    <location>
        <begin position="39"/>
        <end position="63"/>
    </location>
</feature>
<proteinExistence type="inferred from homology"/>
<evidence type="ECO:0000256" key="1">
    <source>
        <dbReference type="ARBA" id="ARBA00004236"/>
    </source>
</evidence>
<evidence type="ECO:0000313" key="14">
    <source>
        <dbReference type="EMBL" id="KAA8529453.1"/>
    </source>
</evidence>
<keyword evidence="5" id="KW-0808">Transferase</keyword>
<dbReference type="Gene3D" id="1.10.510.10">
    <property type="entry name" value="Transferase(Phosphotransferase) domain 1"/>
    <property type="match status" value="1"/>
</dbReference>
<dbReference type="GO" id="GO:0005886">
    <property type="term" value="C:plasma membrane"/>
    <property type="evidence" value="ECO:0007669"/>
    <property type="project" value="UniProtKB-SubCell"/>
</dbReference>
<dbReference type="SUPFAM" id="SSF56112">
    <property type="entry name" value="Protein kinase-like (PK-like)"/>
    <property type="match status" value="1"/>
</dbReference>
<dbReference type="OrthoDB" id="4062651at2759"/>
<evidence type="ECO:0000259" key="13">
    <source>
        <dbReference type="PROSITE" id="PS50011"/>
    </source>
</evidence>
<dbReference type="PROSITE" id="PS50011">
    <property type="entry name" value="PROTEIN_KINASE_DOM"/>
    <property type="match status" value="1"/>
</dbReference>
<evidence type="ECO:0000256" key="2">
    <source>
        <dbReference type="ARBA" id="ARBA00012513"/>
    </source>
</evidence>
<dbReference type="PANTHER" id="PTHR45621">
    <property type="entry name" value="OS01G0588500 PROTEIN-RELATED"/>
    <property type="match status" value="1"/>
</dbReference>
<comment type="subcellular location">
    <subcellularLocation>
        <location evidence="1">Cell membrane</location>
    </subcellularLocation>
</comment>
<dbReference type="FunFam" id="3.30.200.20:FF:000228">
    <property type="entry name" value="Serine/threonine-protein kinase BIK1"/>
    <property type="match status" value="1"/>
</dbReference>
<dbReference type="EC" id="2.7.11.1" evidence="2"/>
<dbReference type="InterPro" id="IPR050823">
    <property type="entry name" value="Plant_Ser_Thr_Prot_Kinase"/>
</dbReference>
<dbReference type="GO" id="GO:0005524">
    <property type="term" value="F:ATP binding"/>
    <property type="evidence" value="ECO:0007669"/>
    <property type="project" value="UniProtKB-UniRule"/>
</dbReference>
<evidence type="ECO:0000256" key="11">
    <source>
        <dbReference type="RuleBase" id="RU000304"/>
    </source>
</evidence>
<evidence type="ECO:0000256" key="9">
    <source>
        <dbReference type="ARBA" id="ARBA00022840"/>
    </source>
</evidence>
<feature type="compositionally biased region" description="Polar residues" evidence="12">
    <location>
        <begin position="39"/>
        <end position="54"/>
    </location>
</feature>
<feature type="binding site" evidence="10">
    <location>
        <position position="124"/>
    </location>
    <ligand>
        <name>ATP</name>
        <dbReference type="ChEBI" id="CHEBI:30616"/>
    </ligand>
</feature>
<evidence type="ECO:0000256" key="12">
    <source>
        <dbReference type="SAM" id="MobiDB-lite"/>
    </source>
</evidence>
<sequence length="386" mass="42069">MGNCLDSSARVDTTQISHITSASGVSKFASKTTNSSAVSSLTVPSYSGKSNPESLPTPRSEGEILSSSNVKAFSLNELKNATRNFRPDSLLGEGGFGYVFKGWIDEHTLTAIKPGYGMVIAVKKLKPEGFQGHKEWLTEVNYLGQLHHPNLVKLIGYCSDGDNRLLVYEFMPKGSLENHLWRKGPQPLSWATRIKVAIGAARGLSFLHDAEAPVIYRDFKASNILLDADFNAKLSDFGLAKAGPTGDRTHVSTQVMGTHGYAAPEYVATGRLTEKSDVYSFGVVLLELLSGRRAVDKTKVGIEQTLVDWARPYLGDKRKLFRIMDTKLQGQYPQKGACTAATLALQCLSAEPKLRPRMSGVLATLEQLQTPKNGVQELTNRSSDSS</sequence>
<dbReference type="EMBL" id="CM018044">
    <property type="protein sequence ID" value="KAA8529453.1"/>
    <property type="molecule type" value="Genomic_DNA"/>
</dbReference>
<keyword evidence="7" id="KW-0418">Kinase</keyword>
<evidence type="ECO:0000256" key="8">
    <source>
        <dbReference type="ARBA" id="ARBA00022821"/>
    </source>
</evidence>
<keyword evidence="15" id="KW-1185">Reference proteome</keyword>
<organism evidence="14 15">
    <name type="scientific">Nyssa sinensis</name>
    <dbReference type="NCBI Taxonomy" id="561372"/>
    <lineage>
        <taxon>Eukaryota</taxon>
        <taxon>Viridiplantae</taxon>
        <taxon>Streptophyta</taxon>
        <taxon>Embryophyta</taxon>
        <taxon>Tracheophyta</taxon>
        <taxon>Spermatophyta</taxon>
        <taxon>Magnoliopsida</taxon>
        <taxon>eudicotyledons</taxon>
        <taxon>Gunneridae</taxon>
        <taxon>Pentapetalae</taxon>
        <taxon>asterids</taxon>
        <taxon>Cornales</taxon>
        <taxon>Nyssaceae</taxon>
        <taxon>Nyssa</taxon>
    </lineage>
</organism>
<keyword evidence="3" id="KW-1003">Cell membrane</keyword>
<dbReference type="Proteomes" id="UP000325577">
    <property type="component" value="Linkage Group LG20"/>
</dbReference>
<dbReference type="AlphaFoldDB" id="A0A5J5AEM7"/>
<dbReference type="CDD" id="cd14066">
    <property type="entry name" value="STKc_IRAK"/>
    <property type="match status" value="1"/>
</dbReference>
<dbReference type="Pfam" id="PF07714">
    <property type="entry name" value="PK_Tyr_Ser-Thr"/>
    <property type="match status" value="1"/>
</dbReference>
<keyword evidence="3" id="KW-0472">Membrane</keyword>
<dbReference type="InterPro" id="IPR001245">
    <property type="entry name" value="Ser-Thr/Tyr_kinase_cat_dom"/>
</dbReference>
<evidence type="ECO:0000256" key="3">
    <source>
        <dbReference type="ARBA" id="ARBA00022475"/>
    </source>
</evidence>
<dbReference type="InterPro" id="IPR017441">
    <property type="entry name" value="Protein_kinase_ATP_BS"/>
</dbReference>
<protein>
    <recommendedName>
        <fullName evidence="2">non-specific serine/threonine protein kinase</fullName>
        <ecNumber evidence="2">2.7.11.1</ecNumber>
    </recommendedName>
</protein>
<keyword evidence="8" id="KW-0611">Plant defense</keyword>
<evidence type="ECO:0000256" key="10">
    <source>
        <dbReference type="PROSITE-ProRule" id="PRU10141"/>
    </source>
</evidence>
<dbReference type="Gene3D" id="3.30.200.20">
    <property type="entry name" value="Phosphorylase Kinase, domain 1"/>
    <property type="match status" value="1"/>
</dbReference>
<keyword evidence="9 10" id="KW-0067">ATP-binding</keyword>
<dbReference type="PROSITE" id="PS00108">
    <property type="entry name" value="PROTEIN_KINASE_ST"/>
    <property type="match status" value="1"/>
</dbReference>
<dbReference type="FunFam" id="1.10.510.10:FF:000258">
    <property type="entry name" value="Probable serine/threonine-protein kinase PBL8"/>
    <property type="match status" value="1"/>
</dbReference>
<evidence type="ECO:0000313" key="15">
    <source>
        <dbReference type="Proteomes" id="UP000325577"/>
    </source>
</evidence>
<evidence type="ECO:0000256" key="7">
    <source>
        <dbReference type="ARBA" id="ARBA00022777"/>
    </source>
</evidence>
<evidence type="ECO:0000256" key="6">
    <source>
        <dbReference type="ARBA" id="ARBA00022741"/>
    </source>
</evidence>
<dbReference type="GO" id="GO:0006952">
    <property type="term" value="P:defense response"/>
    <property type="evidence" value="ECO:0007669"/>
    <property type="project" value="UniProtKB-KW"/>
</dbReference>
<gene>
    <name evidence="14" type="ORF">F0562_033748</name>
</gene>
<feature type="domain" description="Protein kinase" evidence="13">
    <location>
        <begin position="85"/>
        <end position="368"/>
    </location>
</feature>
<accession>A0A5J5AEM7</accession>
<evidence type="ECO:0000256" key="4">
    <source>
        <dbReference type="ARBA" id="ARBA00022527"/>
    </source>
</evidence>
<evidence type="ECO:0000256" key="5">
    <source>
        <dbReference type="ARBA" id="ARBA00022679"/>
    </source>
</evidence>
<keyword evidence="6 10" id="KW-0547">Nucleotide-binding</keyword>
<keyword evidence="4 11" id="KW-0723">Serine/threonine-protein kinase</keyword>
<dbReference type="PROSITE" id="PS00107">
    <property type="entry name" value="PROTEIN_KINASE_ATP"/>
    <property type="match status" value="1"/>
</dbReference>
<comment type="similarity">
    <text evidence="11">Belongs to the protein kinase superfamily.</text>
</comment>
<dbReference type="InterPro" id="IPR008271">
    <property type="entry name" value="Ser/Thr_kinase_AS"/>
</dbReference>
<dbReference type="InterPro" id="IPR000719">
    <property type="entry name" value="Prot_kinase_dom"/>
</dbReference>
<dbReference type="InterPro" id="IPR011009">
    <property type="entry name" value="Kinase-like_dom_sf"/>
</dbReference>
<name>A0A5J5AEM7_9ASTE</name>
<reference evidence="14 15" key="1">
    <citation type="submission" date="2019-09" db="EMBL/GenBank/DDBJ databases">
        <title>A chromosome-level genome assembly of the Chinese tupelo Nyssa sinensis.</title>
        <authorList>
            <person name="Yang X."/>
            <person name="Kang M."/>
            <person name="Yang Y."/>
            <person name="Xiong H."/>
            <person name="Wang M."/>
            <person name="Zhang Z."/>
            <person name="Wang Z."/>
            <person name="Wu H."/>
            <person name="Ma T."/>
            <person name="Liu J."/>
            <person name="Xi Z."/>
        </authorList>
    </citation>
    <scope>NUCLEOTIDE SEQUENCE [LARGE SCALE GENOMIC DNA]</scope>
    <source>
        <strain evidence="14">J267</strain>
        <tissue evidence="14">Leaf</tissue>
    </source>
</reference>
<dbReference type="GO" id="GO:0004674">
    <property type="term" value="F:protein serine/threonine kinase activity"/>
    <property type="evidence" value="ECO:0007669"/>
    <property type="project" value="UniProtKB-KW"/>
</dbReference>